<comment type="similarity">
    <text evidence="2">Belongs to the major facilitator superfamily. Nitrate/nitrite porter (TC 2.A.1.8) family.</text>
</comment>
<feature type="transmembrane region" description="Helical" evidence="9">
    <location>
        <begin position="431"/>
        <end position="456"/>
    </location>
</feature>
<dbReference type="Proteomes" id="UP001583186">
    <property type="component" value="Unassembled WGS sequence"/>
</dbReference>
<feature type="compositionally biased region" description="Low complexity" evidence="8">
    <location>
        <begin position="340"/>
        <end position="355"/>
    </location>
</feature>
<comment type="subcellular location">
    <subcellularLocation>
        <location evidence="1">Membrane</location>
        <topology evidence="1">Multi-pass membrane protein</topology>
    </subcellularLocation>
</comment>
<accession>A0ABR3YX40</accession>
<feature type="transmembrane region" description="Helical" evidence="9">
    <location>
        <begin position="468"/>
        <end position="486"/>
    </location>
</feature>
<feature type="region of interest" description="Disordered" evidence="8">
    <location>
        <begin position="228"/>
        <end position="363"/>
    </location>
</feature>
<feature type="transmembrane region" description="Helical" evidence="9">
    <location>
        <begin position="568"/>
        <end position="587"/>
    </location>
</feature>
<feature type="transmembrane region" description="Helical" evidence="9">
    <location>
        <begin position="527"/>
        <end position="548"/>
    </location>
</feature>
<keyword evidence="5 9" id="KW-1133">Transmembrane helix</keyword>
<dbReference type="Gene3D" id="1.20.1250.20">
    <property type="entry name" value="MFS general substrate transporter like domains"/>
    <property type="match status" value="2"/>
</dbReference>
<comment type="caution">
    <text evidence="10">The sequence shown here is derived from an EMBL/GenBank/DDBJ whole genome shotgun (WGS) entry which is preliminary data.</text>
</comment>
<dbReference type="Pfam" id="PF07690">
    <property type="entry name" value="MFS_1"/>
    <property type="match status" value="1"/>
</dbReference>
<evidence type="ECO:0000256" key="6">
    <source>
        <dbReference type="ARBA" id="ARBA00023063"/>
    </source>
</evidence>
<evidence type="ECO:0000256" key="7">
    <source>
        <dbReference type="ARBA" id="ARBA00023136"/>
    </source>
</evidence>
<dbReference type="InterPro" id="IPR044772">
    <property type="entry name" value="NO3_transporter"/>
</dbReference>
<keyword evidence="11" id="KW-1185">Reference proteome</keyword>
<keyword evidence="6" id="KW-0534">Nitrate assimilation</keyword>
<keyword evidence="4 9" id="KW-0812">Transmembrane</keyword>
<feature type="compositionally biased region" description="Basic and acidic residues" evidence="8">
    <location>
        <begin position="229"/>
        <end position="245"/>
    </location>
</feature>
<feature type="transmembrane region" description="Helical" evidence="9">
    <location>
        <begin position="33"/>
        <end position="55"/>
    </location>
</feature>
<dbReference type="PANTHER" id="PTHR23515">
    <property type="entry name" value="HIGH-AFFINITY NITRATE TRANSPORTER 2.3"/>
    <property type="match status" value="1"/>
</dbReference>
<evidence type="ECO:0000256" key="9">
    <source>
        <dbReference type="SAM" id="Phobius"/>
    </source>
</evidence>
<dbReference type="SUPFAM" id="SSF103473">
    <property type="entry name" value="MFS general substrate transporter"/>
    <property type="match status" value="1"/>
</dbReference>
<evidence type="ECO:0000256" key="8">
    <source>
        <dbReference type="SAM" id="MobiDB-lite"/>
    </source>
</evidence>
<dbReference type="InterPro" id="IPR036259">
    <property type="entry name" value="MFS_trans_sf"/>
</dbReference>
<keyword evidence="7 9" id="KW-0472">Membrane</keyword>
<feature type="transmembrane region" description="Helical" evidence="9">
    <location>
        <begin position="104"/>
        <end position="122"/>
    </location>
</feature>
<evidence type="ECO:0000256" key="1">
    <source>
        <dbReference type="ARBA" id="ARBA00004141"/>
    </source>
</evidence>
<keyword evidence="3" id="KW-0813">Transport</keyword>
<name>A0ABR3YX40_9PEZI</name>
<feature type="compositionally biased region" description="Low complexity" evidence="8">
    <location>
        <begin position="316"/>
        <end position="333"/>
    </location>
</feature>
<sequence>MAGFRWSHLYRPPDLNPINHKARSIPVFNPINMYGRVFFFSWFGFMAAFWAWYAFPPLLTVTIKADLDLDTIQVANSNITSLCATLLIRVVSGPLCDMFGPRKVFGGMLLLGAIPTGLAPLVRSANGLYVVRFFMGILGGSFVPCQVWTTAFFDKNVVGSANALAGGFGNAGGGITYFIMPAVFNSFQDHYGLADGPAWRLTFIVPLVVVLATGGALLVLCPDTPDGPWSEREKQAQQHLAEHHVHASQLQEGNTVPTSTEDAVGRDNTSNGTPPDALSLPGLPTTEEDKIPQVWQSHSHGHNRHSRHPTPTLGDSSSSGSSSGSSGSTTTSSPQLQAVTHTASRSSHTSRTSRTTSHEVHLSEEQMLATARGEIVQPPTRAEVRRVVLSPHTWALMLTYMCSFGTELAVNAVLAAYYLRNFPELGQTGASNWAAMFGFLNFVTRPLGGVVADLLYKSINSLWAKKHWITVCGVLGGVALVVVGRVDSTHKPTMFGLVALAAIFLEAGNGANFALVPHVHPFANGIVSGLTGAAGNLGGIFISVLFRFVTRVNDDVPRNSPMADYDRAFWIIGLIHIGVYVAVSWIPPIPKHQIGGR</sequence>
<feature type="compositionally biased region" description="Basic residues" evidence="8">
    <location>
        <begin position="299"/>
        <end position="308"/>
    </location>
</feature>
<dbReference type="EMBL" id="JAWCUI010000044">
    <property type="protein sequence ID" value="KAL1892514.1"/>
    <property type="molecule type" value="Genomic_DNA"/>
</dbReference>
<feature type="transmembrane region" description="Helical" evidence="9">
    <location>
        <begin position="394"/>
        <end position="419"/>
    </location>
</feature>
<organism evidence="10 11">
    <name type="scientific">Sporothrix stenoceras</name>
    <dbReference type="NCBI Taxonomy" id="5173"/>
    <lineage>
        <taxon>Eukaryota</taxon>
        <taxon>Fungi</taxon>
        <taxon>Dikarya</taxon>
        <taxon>Ascomycota</taxon>
        <taxon>Pezizomycotina</taxon>
        <taxon>Sordariomycetes</taxon>
        <taxon>Sordariomycetidae</taxon>
        <taxon>Ophiostomatales</taxon>
        <taxon>Ophiostomataceae</taxon>
        <taxon>Sporothrix</taxon>
    </lineage>
</organism>
<gene>
    <name evidence="10" type="ORF">Sste5346_007026</name>
</gene>
<reference evidence="10 11" key="1">
    <citation type="journal article" date="2024" name="IMA Fungus">
        <title>IMA Genome - F19 : A genome assembly and annotation guide to empower mycologists, including annotated draft genome sequences of Ceratocystis pirilliformis, Diaporthe australafricana, Fusarium ophioides, Paecilomyces lecythidis, and Sporothrix stenoceras.</title>
        <authorList>
            <person name="Aylward J."/>
            <person name="Wilson A.M."/>
            <person name="Visagie C.M."/>
            <person name="Spraker J."/>
            <person name="Barnes I."/>
            <person name="Buitendag C."/>
            <person name="Ceriani C."/>
            <person name="Del Mar Angel L."/>
            <person name="du Plessis D."/>
            <person name="Fuchs T."/>
            <person name="Gasser K."/>
            <person name="Kramer D."/>
            <person name="Li W."/>
            <person name="Munsamy K."/>
            <person name="Piso A."/>
            <person name="Price J.L."/>
            <person name="Sonnekus B."/>
            <person name="Thomas C."/>
            <person name="van der Nest A."/>
            <person name="van Dijk A."/>
            <person name="van Heerden A."/>
            <person name="van Vuuren N."/>
            <person name="Yilmaz N."/>
            <person name="Duong T.A."/>
            <person name="van der Merwe N.A."/>
            <person name="Wingfield M.J."/>
            <person name="Wingfield B.D."/>
        </authorList>
    </citation>
    <scope>NUCLEOTIDE SEQUENCE [LARGE SCALE GENOMIC DNA]</scope>
    <source>
        <strain evidence="10 11">CMW 5346</strain>
    </source>
</reference>
<dbReference type="InterPro" id="IPR004737">
    <property type="entry name" value="NO3_transporter_NarK/NarU-like"/>
</dbReference>
<feature type="transmembrane region" description="Helical" evidence="9">
    <location>
        <begin position="199"/>
        <end position="220"/>
    </location>
</feature>
<evidence type="ECO:0000256" key="3">
    <source>
        <dbReference type="ARBA" id="ARBA00022448"/>
    </source>
</evidence>
<feature type="transmembrane region" description="Helical" evidence="9">
    <location>
        <begin position="161"/>
        <end position="179"/>
    </location>
</feature>
<feature type="transmembrane region" description="Helical" evidence="9">
    <location>
        <begin position="128"/>
        <end position="149"/>
    </location>
</feature>
<evidence type="ECO:0008006" key="12">
    <source>
        <dbReference type="Google" id="ProtNLM"/>
    </source>
</evidence>
<feature type="compositionally biased region" description="Polar residues" evidence="8">
    <location>
        <begin position="248"/>
        <end position="273"/>
    </location>
</feature>
<evidence type="ECO:0000256" key="2">
    <source>
        <dbReference type="ARBA" id="ARBA00008432"/>
    </source>
</evidence>
<dbReference type="InterPro" id="IPR011701">
    <property type="entry name" value="MFS"/>
</dbReference>
<feature type="transmembrane region" description="Helical" evidence="9">
    <location>
        <begin position="492"/>
        <end position="515"/>
    </location>
</feature>
<dbReference type="NCBIfam" id="TIGR00886">
    <property type="entry name" value="2A0108"/>
    <property type="match status" value="1"/>
</dbReference>
<protein>
    <recommendedName>
        <fullName evidence="12">Nitrate/nitrite transporter</fullName>
    </recommendedName>
</protein>
<evidence type="ECO:0000256" key="4">
    <source>
        <dbReference type="ARBA" id="ARBA00022692"/>
    </source>
</evidence>
<evidence type="ECO:0000256" key="5">
    <source>
        <dbReference type="ARBA" id="ARBA00022989"/>
    </source>
</evidence>
<proteinExistence type="inferred from homology"/>
<evidence type="ECO:0000313" key="10">
    <source>
        <dbReference type="EMBL" id="KAL1892514.1"/>
    </source>
</evidence>
<evidence type="ECO:0000313" key="11">
    <source>
        <dbReference type="Proteomes" id="UP001583186"/>
    </source>
</evidence>